<gene>
    <name evidence="2" type="ORF">BDW02DRAFT_168256</name>
</gene>
<protein>
    <submittedName>
        <fullName evidence="2">Uncharacterized protein</fullName>
    </submittedName>
</protein>
<dbReference type="EMBL" id="ML975447">
    <property type="protein sequence ID" value="KAF1829375.1"/>
    <property type="molecule type" value="Genomic_DNA"/>
</dbReference>
<reference evidence="2" key="1">
    <citation type="submission" date="2020-01" db="EMBL/GenBank/DDBJ databases">
        <authorList>
            <consortium name="DOE Joint Genome Institute"/>
            <person name="Haridas S."/>
            <person name="Albert R."/>
            <person name="Binder M."/>
            <person name="Bloem J."/>
            <person name="Labutti K."/>
            <person name="Salamov A."/>
            <person name="Andreopoulos B."/>
            <person name="Baker S.E."/>
            <person name="Barry K."/>
            <person name="Bills G."/>
            <person name="Bluhm B.H."/>
            <person name="Cannon C."/>
            <person name="Castanera R."/>
            <person name="Culley D.E."/>
            <person name="Daum C."/>
            <person name="Ezra D."/>
            <person name="Gonzalez J.B."/>
            <person name="Henrissat B."/>
            <person name="Kuo A."/>
            <person name="Liang C."/>
            <person name="Lipzen A."/>
            <person name="Lutzoni F."/>
            <person name="Magnuson J."/>
            <person name="Mondo S."/>
            <person name="Nolan M."/>
            <person name="Ohm R."/>
            <person name="Pangilinan J."/>
            <person name="Park H.-J."/>
            <person name="Ramirez L."/>
            <person name="Alfaro M."/>
            <person name="Sun H."/>
            <person name="Tritt A."/>
            <person name="Yoshinaga Y."/>
            <person name="Zwiers L.-H."/>
            <person name="Turgeon B.G."/>
            <person name="Goodwin S.B."/>
            <person name="Spatafora J.W."/>
            <person name="Crous P.W."/>
            <person name="Grigoriev I.V."/>
        </authorList>
    </citation>
    <scope>NUCLEOTIDE SEQUENCE</scope>
    <source>
        <strain evidence="2">P77</strain>
    </source>
</reference>
<feature type="region of interest" description="Disordered" evidence="1">
    <location>
        <begin position="32"/>
        <end position="62"/>
    </location>
</feature>
<evidence type="ECO:0000313" key="3">
    <source>
        <dbReference type="Proteomes" id="UP000800040"/>
    </source>
</evidence>
<feature type="compositionally biased region" description="Basic and acidic residues" evidence="1">
    <location>
        <begin position="53"/>
        <end position="62"/>
    </location>
</feature>
<evidence type="ECO:0000313" key="2">
    <source>
        <dbReference type="EMBL" id="KAF1829375.1"/>
    </source>
</evidence>
<evidence type="ECO:0000256" key="1">
    <source>
        <dbReference type="SAM" id="MobiDB-lite"/>
    </source>
</evidence>
<accession>A0A6A5JX70</accession>
<organism evidence="2 3">
    <name type="scientific">Decorospora gaudefroyi</name>
    <dbReference type="NCBI Taxonomy" id="184978"/>
    <lineage>
        <taxon>Eukaryota</taxon>
        <taxon>Fungi</taxon>
        <taxon>Dikarya</taxon>
        <taxon>Ascomycota</taxon>
        <taxon>Pezizomycotina</taxon>
        <taxon>Dothideomycetes</taxon>
        <taxon>Pleosporomycetidae</taxon>
        <taxon>Pleosporales</taxon>
        <taxon>Pleosporineae</taxon>
        <taxon>Pleosporaceae</taxon>
        <taxon>Decorospora</taxon>
    </lineage>
</organism>
<dbReference type="Proteomes" id="UP000800040">
    <property type="component" value="Unassembled WGS sequence"/>
</dbReference>
<sequence length="82" mass="9240">MLTWCIEVGCIVKWVSSCAMFFASVLLAYRGPSSTSDEASPFTPPLSTPRPETFPREKTCNKDNVEMQQRSLPYYAGKSERL</sequence>
<proteinExistence type="predicted"/>
<keyword evidence="3" id="KW-1185">Reference proteome</keyword>
<name>A0A6A5JX70_9PLEO</name>
<dbReference type="AlphaFoldDB" id="A0A6A5JX70"/>